<name>A0AAV7PUU1_PLEWA</name>
<evidence type="ECO:0000313" key="2">
    <source>
        <dbReference type="EMBL" id="KAJ1130959.1"/>
    </source>
</evidence>
<comment type="caution">
    <text evidence="2">The sequence shown here is derived from an EMBL/GenBank/DDBJ whole genome shotgun (WGS) entry which is preliminary data.</text>
</comment>
<dbReference type="AlphaFoldDB" id="A0AAV7PUU1"/>
<dbReference type="Proteomes" id="UP001066276">
    <property type="component" value="Chromosome 7"/>
</dbReference>
<reference evidence="2" key="1">
    <citation type="journal article" date="2022" name="bioRxiv">
        <title>Sequencing and chromosome-scale assembly of the giantPleurodeles waltlgenome.</title>
        <authorList>
            <person name="Brown T."/>
            <person name="Elewa A."/>
            <person name="Iarovenko S."/>
            <person name="Subramanian E."/>
            <person name="Araus A.J."/>
            <person name="Petzold A."/>
            <person name="Susuki M."/>
            <person name="Suzuki K.-i.T."/>
            <person name="Hayashi T."/>
            <person name="Toyoda A."/>
            <person name="Oliveira C."/>
            <person name="Osipova E."/>
            <person name="Leigh N.D."/>
            <person name="Simon A."/>
            <person name="Yun M.H."/>
        </authorList>
    </citation>
    <scope>NUCLEOTIDE SEQUENCE</scope>
    <source>
        <strain evidence="2">20211129_DDA</strain>
        <tissue evidence="2">Liver</tissue>
    </source>
</reference>
<accession>A0AAV7PUU1</accession>
<proteinExistence type="predicted"/>
<dbReference type="EMBL" id="JANPWB010000011">
    <property type="protein sequence ID" value="KAJ1130959.1"/>
    <property type="molecule type" value="Genomic_DNA"/>
</dbReference>
<gene>
    <name evidence="2" type="ORF">NDU88_009303</name>
</gene>
<organism evidence="2 3">
    <name type="scientific">Pleurodeles waltl</name>
    <name type="common">Iberian ribbed newt</name>
    <dbReference type="NCBI Taxonomy" id="8319"/>
    <lineage>
        <taxon>Eukaryota</taxon>
        <taxon>Metazoa</taxon>
        <taxon>Chordata</taxon>
        <taxon>Craniata</taxon>
        <taxon>Vertebrata</taxon>
        <taxon>Euteleostomi</taxon>
        <taxon>Amphibia</taxon>
        <taxon>Batrachia</taxon>
        <taxon>Caudata</taxon>
        <taxon>Salamandroidea</taxon>
        <taxon>Salamandridae</taxon>
        <taxon>Pleurodelinae</taxon>
        <taxon>Pleurodeles</taxon>
    </lineage>
</organism>
<sequence>MNGAEARPLGPDVEVHERQQVSRRRHPWRGGGGDAAASPGPVTVQKRVETRDSSLSDTPSLFESGGCPP</sequence>
<keyword evidence="3" id="KW-1185">Reference proteome</keyword>
<feature type="region of interest" description="Disordered" evidence="1">
    <location>
        <begin position="1"/>
        <end position="69"/>
    </location>
</feature>
<protein>
    <submittedName>
        <fullName evidence="2">Uncharacterized protein</fullName>
    </submittedName>
</protein>
<evidence type="ECO:0000313" key="3">
    <source>
        <dbReference type="Proteomes" id="UP001066276"/>
    </source>
</evidence>
<evidence type="ECO:0000256" key="1">
    <source>
        <dbReference type="SAM" id="MobiDB-lite"/>
    </source>
</evidence>